<sequence>MGGTAPRATQDRHRVRCREVAGRAAGPGARCVIATAGRCAAGRGAEPRRTLPGRRRSGDQWVFGQILIPREIGTIPVGDPFGILG</sequence>
<keyword evidence="2" id="KW-1185">Reference proteome</keyword>
<evidence type="ECO:0000313" key="1">
    <source>
        <dbReference type="EMBL" id="TBO59489.1"/>
    </source>
</evidence>
<gene>
    <name evidence="1" type="ORF">EYS09_11890</name>
</gene>
<evidence type="ECO:0000313" key="2">
    <source>
        <dbReference type="Proteomes" id="UP000292452"/>
    </source>
</evidence>
<dbReference type="EMBL" id="SIXH01000079">
    <property type="protein sequence ID" value="TBO59489.1"/>
    <property type="molecule type" value="Genomic_DNA"/>
</dbReference>
<proteinExistence type="predicted"/>
<dbReference type="AlphaFoldDB" id="A0A4Q9HY43"/>
<protein>
    <submittedName>
        <fullName evidence="1">Uncharacterized protein</fullName>
    </submittedName>
</protein>
<dbReference type="OrthoDB" id="9793178at2"/>
<organism evidence="1 2">
    <name type="scientific">Streptomyces kasugaensis</name>
    <dbReference type="NCBI Taxonomy" id="1946"/>
    <lineage>
        <taxon>Bacteria</taxon>
        <taxon>Bacillati</taxon>
        <taxon>Actinomycetota</taxon>
        <taxon>Actinomycetes</taxon>
        <taxon>Kitasatosporales</taxon>
        <taxon>Streptomycetaceae</taxon>
        <taxon>Streptomyces</taxon>
    </lineage>
</organism>
<reference evidence="1 2" key="1">
    <citation type="submission" date="2019-02" db="EMBL/GenBank/DDBJ databases">
        <title>Draft Genome Sequence of Streptomyces sp. AM-2504, identified by 16S rRNA comparative analysis as a Streptomyces Kasugaensis strain.</title>
        <authorList>
            <person name="Napolioni V."/>
            <person name="Giuliodori A.M."/>
            <person name="Spurio R."/>
            <person name="Fabbretti A."/>
        </authorList>
    </citation>
    <scope>NUCLEOTIDE SEQUENCE [LARGE SCALE GENOMIC DNA]</scope>
    <source>
        <strain evidence="1 2">AM-2504</strain>
    </source>
</reference>
<dbReference type="Proteomes" id="UP000292452">
    <property type="component" value="Unassembled WGS sequence"/>
</dbReference>
<comment type="caution">
    <text evidence="1">The sequence shown here is derived from an EMBL/GenBank/DDBJ whole genome shotgun (WGS) entry which is preliminary data.</text>
</comment>
<accession>A0A4Q9HY43</accession>
<name>A0A4Q9HY43_STRKA</name>